<comment type="similarity">
    <text evidence="2 12">Belongs to the amiloride-sensitive sodium channel (TC 1.A.6) family.</text>
</comment>
<evidence type="ECO:0000256" key="6">
    <source>
        <dbReference type="ARBA" id="ARBA00022989"/>
    </source>
</evidence>
<evidence type="ECO:0000256" key="5">
    <source>
        <dbReference type="ARBA" id="ARBA00022692"/>
    </source>
</evidence>
<feature type="transmembrane region" description="Helical" evidence="14">
    <location>
        <begin position="37"/>
        <end position="58"/>
    </location>
</feature>
<name>A0AAD8DZD8_MYTSE</name>
<protein>
    <recommendedName>
        <fullName evidence="17">Sodium channel protein Nach</fullName>
    </recommendedName>
</protein>
<evidence type="ECO:0000256" key="8">
    <source>
        <dbReference type="ARBA" id="ARBA00023065"/>
    </source>
</evidence>
<keyword evidence="6 14" id="KW-1133">Transmembrane helix</keyword>
<dbReference type="Gene3D" id="2.60.470.10">
    <property type="entry name" value="Acid-sensing ion channels like domains"/>
    <property type="match status" value="1"/>
</dbReference>
<evidence type="ECO:0000256" key="13">
    <source>
        <dbReference type="SAM" id="MobiDB-lite"/>
    </source>
</evidence>
<comment type="subcellular location">
    <subcellularLocation>
        <location evidence="1">Membrane</location>
        <topology evidence="1">Multi-pass membrane protein</topology>
    </subcellularLocation>
</comment>
<keyword evidence="10 12" id="KW-0739">Sodium transport</keyword>
<keyword evidence="8 12" id="KW-0406">Ion transport</keyword>
<evidence type="ECO:0000313" key="16">
    <source>
        <dbReference type="Proteomes" id="UP001231518"/>
    </source>
</evidence>
<dbReference type="PRINTS" id="PR01078">
    <property type="entry name" value="AMINACHANNEL"/>
</dbReference>
<reference evidence="15" key="1">
    <citation type="submission" date="2023-03" db="EMBL/GenBank/DDBJ databases">
        <title>Chromosome-level genomes of two armyworms, Mythimna separata and Mythimna loreyi, provide insights into the biosynthesis and reception of sex pheromones.</title>
        <authorList>
            <person name="Zhao H."/>
        </authorList>
    </citation>
    <scope>NUCLEOTIDE SEQUENCE</scope>
    <source>
        <strain evidence="15">BeijingLab</strain>
        <tissue evidence="15">Pupa</tissue>
    </source>
</reference>
<dbReference type="GO" id="GO:0015280">
    <property type="term" value="F:ligand-gated sodium channel activity"/>
    <property type="evidence" value="ECO:0007669"/>
    <property type="project" value="TreeGrafter"/>
</dbReference>
<keyword evidence="11 12" id="KW-0407">Ion channel</keyword>
<evidence type="ECO:0008006" key="17">
    <source>
        <dbReference type="Google" id="ProtNLM"/>
    </source>
</evidence>
<accession>A0AAD8DZD8</accession>
<dbReference type="InterPro" id="IPR001873">
    <property type="entry name" value="ENaC"/>
</dbReference>
<keyword evidence="9 14" id="KW-0472">Membrane</keyword>
<evidence type="ECO:0000256" key="1">
    <source>
        <dbReference type="ARBA" id="ARBA00004141"/>
    </source>
</evidence>
<keyword evidence="16" id="KW-1185">Reference proteome</keyword>
<dbReference type="EMBL" id="JARGEI010000004">
    <property type="protein sequence ID" value="KAJ8732392.1"/>
    <property type="molecule type" value="Genomic_DNA"/>
</dbReference>
<evidence type="ECO:0000256" key="10">
    <source>
        <dbReference type="ARBA" id="ARBA00023201"/>
    </source>
</evidence>
<dbReference type="PANTHER" id="PTHR11690:SF237">
    <property type="entry name" value="PICKPOCKET 16-RELATED"/>
    <property type="match status" value="1"/>
</dbReference>
<keyword evidence="7" id="KW-0915">Sodium</keyword>
<evidence type="ECO:0000256" key="14">
    <source>
        <dbReference type="SAM" id="Phobius"/>
    </source>
</evidence>
<dbReference type="GO" id="GO:0005886">
    <property type="term" value="C:plasma membrane"/>
    <property type="evidence" value="ECO:0007669"/>
    <property type="project" value="TreeGrafter"/>
</dbReference>
<feature type="region of interest" description="Disordered" evidence="13">
    <location>
        <begin position="222"/>
        <end position="241"/>
    </location>
</feature>
<evidence type="ECO:0000256" key="3">
    <source>
        <dbReference type="ARBA" id="ARBA00022448"/>
    </source>
</evidence>
<evidence type="ECO:0000256" key="12">
    <source>
        <dbReference type="RuleBase" id="RU000679"/>
    </source>
</evidence>
<dbReference type="Pfam" id="PF00858">
    <property type="entry name" value="ASC"/>
    <property type="match status" value="1"/>
</dbReference>
<dbReference type="Proteomes" id="UP001231518">
    <property type="component" value="Chromosome 6"/>
</dbReference>
<dbReference type="PROSITE" id="PS01054">
    <property type="entry name" value="TRANSALDOLASE_1"/>
    <property type="match status" value="1"/>
</dbReference>
<dbReference type="GO" id="GO:0005975">
    <property type="term" value="P:carbohydrate metabolic process"/>
    <property type="evidence" value="ECO:0007669"/>
    <property type="project" value="InterPro"/>
</dbReference>
<evidence type="ECO:0000256" key="2">
    <source>
        <dbReference type="ARBA" id="ARBA00007193"/>
    </source>
</evidence>
<evidence type="ECO:0000313" key="15">
    <source>
        <dbReference type="EMBL" id="KAJ8732392.1"/>
    </source>
</evidence>
<evidence type="ECO:0000256" key="9">
    <source>
        <dbReference type="ARBA" id="ARBA00023136"/>
    </source>
</evidence>
<evidence type="ECO:0000256" key="7">
    <source>
        <dbReference type="ARBA" id="ARBA00023053"/>
    </source>
</evidence>
<proteinExistence type="inferred from homology"/>
<gene>
    <name evidence="15" type="ORF">PYW07_014991</name>
</gene>
<sequence>MSKKKQKIDSAYYVSLIERITTLHGTNQFTSKSGRSLLLWTLAMIGNVLLTIAFIMFIKQKFNENQIVTAIDANCKVNQVPFPAVSICNFNMVSVKESQNIIRVLKHYNRSDDEIRNFFNALPVLKNFGKRSRRVGRFTQIMDILKHHFFTVDTIMEEVHQKCENLILYCTFNRKAKNCEDMFVMIKTYEGYCCTFNYAALNDASEVPLLHSTPDNDLEYYDDQNPDGGSTTNPTIIATSESGRGTGLSVVFNVEPQDYPSWSPVPYYGVKVLVSDPNDYPETTVIDRYITLGESVDIKVEPMVFQSDSNVRRVEPKNRGCWFHDEVALSHTNRYSYETCVTECKMKNYLEACGCVPYKYPREKSTRICEFDDLWCLNNVTVHKSTKEMKCDPVCYMECRDKKYSANSDMTPFLPDNYPDEVT</sequence>
<comment type="caution">
    <text evidence="15">The sequence shown here is derived from an EMBL/GenBank/DDBJ whole genome shotgun (WGS) entry which is preliminary data.</text>
</comment>
<feature type="compositionally biased region" description="Polar residues" evidence="13">
    <location>
        <begin position="227"/>
        <end position="241"/>
    </location>
</feature>
<dbReference type="AlphaFoldDB" id="A0AAD8DZD8"/>
<evidence type="ECO:0000256" key="11">
    <source>
        <dbReference type="ARBA" id="ARBA00023303"/>
    </source>
</evidence>
<keyword evidence="5 12" id="KW-0812">Transmembrane</keyword>
<organism evidence="15 16">
    <name type="scientific">Mythimna separata</name>
    <name type="common">Oriental armyworm</name>
    <name type="synonym">Pseudaletia separata</name>
    <dbReference type="NCBI Taxonomy" id="271217"/>
    <lineage>
        <taxon>Eukaryota</taxon>
        <taxon>Metazoa</taxon>
        <taxon>Ecdysozoa</taxon>
        <taxon>Arthropoda</taxon>
        <taxon>Hexapoda</taxon>
        <taxon>Insecta</taxon>
        <taxon>Pterygota</taxon>
        <taxon>Neoptera</taxon>
        <taxon>Endopterygota</taxon>
        <taxon>Lepidoptera</taxon>
        <taxon>Glossata</taxon>
        <taxon>Ditrysia</taxon>
        <taxon>Noctuoidea</taxon>
        <taxon>Noctuidae</taxon>
        <taxon>Noctuinae</taxon>
        <taxon>Hadenini</taxon>
        <taxon>Mythimna</taxon>
    </lineage>
</organism>
<dbReference type="InterPro" id="IPR018225">
    <property type="entry name" value="Transaldolase_AS"/>
</dbReference>
<dbReference type="PANTHER" id="PTHR11690">
    <property type="entry name" value="AMILORIDE-SENSITIVE SODIUM CHANNEL-RELATED"/>
    <property type="match status" value="1"/>
</dbReference>
<evidence type="ECO:0000256" key="4">
    <source>
        <dbReference type="ARBA" id="ARBA00022461"/>
    </source>
</evidence>
<keyword evidence="4 12" id="KW-0894">Sodium channel</keyword>
<keyword evidence="3 12" id="KW-0813">Transport</keyword>